<dbReference type="EMBL" id="JACIBS010000009">
    <property type="protein sequence ID" value="MBB3665962.1"/>
    <property type="molecule type" value="Genomic_DNA"/>
</dbReference>
<dbReference type="AlphaFoldDB" id="A0A839XQ70"/>
<reference evidence="2 3" key="1">
    <citation type="submission" date="2020-08" db="EMBL/GenBank/DDBJ databases">
        <title>Sequencing the genomes of 1000 actinobacteria strains.</title>
        <authorList>
            <person name="Klenk H.-P."/>
        </authorList>
    </citation>
    <scope>NUCLEOTIDE SEQUENCE [LARGE SCALE GENOMIC DNA]</scope>
    <source>
        <strain evidence="2 3">DSM 45267</strain>
    </source>
</reference>
<organism evidence="2 3">
    <name type="scientific">Prauserella sediminis</name>
    <dbReference type="NCBI Taxonomy" id="577680"/>
    <lineage>
        <taxon>Bacteria</taxon>
        <taxon>Bacillati</taxon>
        <taxon>Actinomycetota</taxon>
        <taxon>Actinomycetes</taxon>
        <taxon>Pseudonocardiales</taxon>
        <taxon>Pseudonocardiaceae</taxon>
        <taxon>Prauserella</taxon>
        <taxon>Prauserella salsuginis group</taxon>
    </lineage>
</organism>
<keyword evidence="3" id="KW-1185">Reference proteome</keyword>
<feature type="region of interest" description="Disordered" evidence="1">
    <location>
        <begin position="56"/>
        <end position="81"/>
    </location>
</feature>
<protein>
    <submittedName>
        <fullName evidence="2">Uncharacterized protein</fullName>
    </submittedName>
</protein>
<dbReference type="RefSeq" id="WP_183787162.1">
    <property type="nucleotide sequence ID" value="NZ_JACIBS010000009.1"/>
</dbReference>
<gene>
    <name evidence="2" type="ORF">FB384_004921</name>
</gene>
<comment type="caution">
    <text evidence="2">The sequence shown here is derived from an EMBL/GenBank/DDBJ whole genome shotgun (WGS) entry which is preliminary data.</text>
</comment>
<accession>A0A839XQ70</accession>
<proteinExistence type="predicted"/>
<evidence type="ECO:0000313" key="2">
    <source>
        <dbReference type="EMBL" id="MBB3665962.1"/>
    </source>
</evidence>
<dbReference type="Proteomes" id="UP000564573">
    <property type="component" value="Unassembled WGS sequence"/>
</dbReference>
<evidence type="ECO:0000256" key="1">
    <source>
        <dbReference type="SAM" id="MobiDB-lite"/>
    </source>
</evidence>
<sequence length="81" mass="8958">MTVHHATRLRTYEQDTSIYVLGTTTITEALAALPDDVTHWAGTFPGQYVRRQGQLRGASDLHPPKDARPGVAFLGVKRGRE</sequence>
<evidence type="ECO:0000313" key="3">
    <source>
        <dbReference type="Proteomes" id="UP000564573"/>
    </source>
</evidence>
<name>A0A839XQ70_9PSEU</name>